<dbReference type="Pfam" id="PF01740">
    <property type="entry name" value="STAS"/>
    <property type="match status" value="1"/>
</dbReference>
<feature type="transmembrane region" description="Helical" evidence="5">
    <location>
        <begin position="34"/>
        <end position="54"/>
    </location>
</feature>
<dbReference type="InterPro" id="IPR001902">
    <property type="entry name" value="SLC26A/SulP_fam"/>
</dbReference>
<dbReference type="InterPro" id="IPR011547">
    <property type="entry name" value="SLC26A/SulP_dom"/>
</dbReference>
<evidence type="ECO:0000313" key="7">
    <source>
        <dbReference type="EMBL" id="MFM9610171.1"/>
    </source>
</evidence>
<evidence type="ECO:0000256" key="2">
    <source>
        <dbReference type="ARBA" id="ARBA00022692"/>
    </source>
</evidence>
<organism evidence="7 8">
    <name type="scientific">Streptomyces niveiscabiei</name>
    <dbReference type="NCBI Taxonomy" id="164115"/>
    <lineage>
        <taxon>Bacteria</taxon>
        <taxon>Bacillati</taxon>
        <taxon>Actinomycetota</taxon>
        <taxon>Actinomycetes</taxon>
        <taxon>Kitasatosporales</taxon>
        <taxon>Streptomycetaceae</taxon>
        <taxon>Streptomyces</taxon>
    </lineage>
</organism>
<feature type="domain" description="STAS" evidence="6">
    <location>
        <begin position="437"/>
        <end position="544"/>
    </location>
</feature>
<dbReference type="EMBL" id="JBJVNI010000008">
    <property type="protein sequence ID" value="MFM9610171.1"/>
    <property type="molecule type" value="Genomic_DNA"/>
</dbReference>
<comment type="caution">
    <text evidence="7">The sequence shown here is derived from an EMBL/GenBank/DDBJ whole genome shotgun (WGS) entry which is preliminary data.</text>
</comment>
<dbReference type="PANTHER" id="PTHR11814">
    <property type="entry name" value="SULFATE TRANSPORTER"/>
    <property type="match status" value="1"/>
</dbReference>
<name>A0ABW9HR81_9ACTN</name>
<keyword evidence="2 5" id="KW-0812">Transmembrane</keyword>
<keyword evidence="4 5" id="KW-0472">Membrane</keyword>
<proteinExistence type="predicted"/>
<feature type="transmembrane region" description="Helical" evidence="5">
    <location>
        <begin position="101"/>
        <end position="123"/>
    </location>
</feature>
<dbReference type="Proteomes" id="UP001631957">
    <property type="component" value="Unassembled WGS sequence"/>
</dbReference>
<dbReference type="InterPro" id="IPR036513">
    <property type="entry name" value="STAS_dom_sf"/>
</dbReference>
<evidence type="ECO:0000259" key="6">
    <source>
        <dbReference type="PROSITE" id="PS50801"/>
    </source>
</evidence>
<dbReference type="CDD" id="cd07042">
    <property type="entry name" value="STAS_SulP_like_sulfate_transporter"/>
    <property type="match status" value="1"/>
</dbReference>
<keyword evidence="8" id="KW-1185">Reference proteome</keyword>
<protein>
    <submittedName>
        <fullName evidence="7">SulP family inorganic anion transporter</fullName>
    </submittedName>
</protein>
<dbReference type="InterPro" id="IPR002645">
    <property type="entry name" value="STAS_dom"/>
</dbReference>
<dbReference type="RefSeq" id="WP_206301541.1">
    <property type="nucleotide sequence ID" value="NZ_JBJVNI010000008.1"/>
</dbReference>
<evidence type="ECO:0000313" key="8">
    <source>
        <dbReference type="Proteomes" id="UP001631957"/>
    </source>
</evidence>
<evidence type="ECO:0000256" key="5">
    <source>
        <dbReference type="SAM" id="Phobius"/>
    </source>
</evidence>
<comment type="subcellular location">
    <subcellularLocation>
        <location evidence="1">Membrane</location>
        <topology evidence="1">Multi-pass membrane protein</topology>
    </subcellularLocation>
</comment>
<dbReference type="PROSITE" id="PS50801">
    <property type="entry name" value="STAS"/>
    <property type="match status" value="1"/>
</dbReference>
<keyword evidence="3 5" id="KW-1133">Transmembrane helix</keyword>
<feature type="transmembrane region" description="Helical" evidence="5">
    <location>
        <begin position="208"/>
        <end position="226"/>
    </location>
</feature>
<feature type="transmembrane region" description="Helical" evidence="5">
    <location>
        <begin position="246"/>
        <end position="268"/>
    </location>
</feature>
<feature type="transmembrane region" description="Helical" evidence="5">
    <location>
        <begin position="61"/>
        <end position="81"/>
    </location>
</feature>
<feature type="transmembrane region" description="Helical" evidence="5">
    <location>
        <begin position="386"/>
        <end position="416"/>
    </location>
</feature>
<reference evidence="7 8" key="1">
    <citation type="submission" date="2024-12" db="EMBL/GenBank/DDBJ databases">
        <title>Forecasting of Potato common scab and diversities of Pathogenic streptomyces spp. in china.</title>
        <authorList>
            <person name="Handique U."/>
            <person name="Wu J."/>
        </authorList>
    </citation>
    <scope>NUCLEOTIDE SEQUENCE [LARGE SCALE GENOMIC DNA]</scope>
    <source>
        <strain evidence="7 8">ZRIMU1530</strain>
    </source>
</reference>
<evidence type="ECO:0000256" key="3">
    <source>
        <dbReference type="ARBA" id="ARBA00022989"/>
    </source>
</evidence>
<feature type="transmembrane region" description="Helical" evidence="5">
    <location>
        <begin position="329"/>
        <end position="348"/>
    </location>
</feature>
<feature type="transmembrane region" description="Helical" evidence="5">
    <location>
        <begin position="354"/>
        <end position="374"/>
    </location>
</feature>
<evidence type="ECO:0000256" key="4">
    <source>
        <dbReference type="ARBA" id="ARBA00023136"/>
    </source>
</evidence>
<evidence type="ECO:0000256" key="1">
    <source>
        <dbReference type="ARBA" id="ARBA00004141"/>
    </source>
</evidence>
<gene>
    <name evidence="7" type="ORF">ACKI18_15840</name>
</gene>
<dbReference type="SUPFAM" id="SSF52091">
    <property type="entry name" value="SpoIIaa-like"/>
    <property type="match status" value="1"/>
</dbReference>
<dbReference type="Gene3D" id="3.30.750.24">
    <property type="entry name" value="STAS domain"/>
    <property type="match status" value="1"/>
</dbReference>
<sequence>MSAPLYRGALARLAALLPSRTDLEQIRRDPRRDLLAGLTVAVVALPLALGFGVSSGLGAEAGLATAVVAGTLAAVFGGSNLQVSGPTGAMTVVLVPIVGEYGPGGVLTVGLMAGVMLVVLAGLRAGRYMRYIPAPVVEGFTLGIACVIGLQQIPNALGVPKPDGDRVLVVAWRAAEEFAKSPNWTALGLAVSVAALMLAGARWRPTVPFSLLAVAAATAVAQLAHLDAAKPIGDLPAGLPAPSLAFLDPGALGTLLAPAVAVAALAALESLLSASVADGMTVGQQHDPDRELFGQGLANIAAPLFGGVPATGAIARTAVNVRTGAASRLAALTHAAVLALIVFAAAPLVSKIPLAALAGVLLATAIRMVEVGSLKAMARATRSDAAILVLTAAATLALDLVYAVVIGLAVAGALALRAVALQARLDEVPLDRGDHTAEEHALLAEHIVAYRIDGPLFFAAAHRFLLELTEVADVRVVILRMSRVTTMDATGALVLKDAVDKLRRRGIAVHTSGVRPGQRQILASVDALDPAHDHPTTPEAIHAARTHLVRTGVLPAPTSGTRDEEARR</sequence>
<accession>A0ABW9HR81</accession>
<dbReference type="Pfam" id="PF00916">
    <property type="entry name" value="Sulfate_transp"/>
    <property type="match status" value="1"/>
</dbReference>